<comment type="subcellular location">
    <subcellularLocation>
        <location evidence="1">Nucleus</location>
    </subcellularLocation>
</comment>
<dbReference type="InterPro" id="IPR019786">
    <property type="entry name" value="Zinc_finger_PHD-type_CS"/>
</dbReference>
<dbReference type="SMART" id="SM00249">
    <property type="entry name" value="PHD"/>
    <property type="match status" value="1"/>
</dbReference>
<dbReference type="SUPFAM" id="SSF54160">
    <property type="entry name" value="Chromo domain-like"/>
    <property type="match status" value="1"/>
</dbReference>
<keyword evidence="6" id="KW-0539">Nucleus</keyword>
<dbReference type="PROSITE" id="PS01359">
    <property type="entry name" value="ZF_PHD_1"/>
    <property type="match status" value="1"/>
</dbReference>
<feature type="compositionally biased region" description="Basic residues" evidence="8">
    <location>
        <begin position="295"/>
        <end position="304"/>
    </location>
</feature>
<dbReference type="InterPro" id="IPR016197">
    <property type="entry name" value="Chromo-like_dom_sf"/>
</dbReference>
<keyword evidence="4 7" id="KW-0863">Zinc-finger</keyword>
<dbReference type="AlphaFoldDB" id="A0A7R9GEF8"/>
<feature type="compositionally biased region" description="Polar residues" evidence="8">
    <location>
        <begin position="268"/>
        <end position="288"/>
    </location>
</feature>
<keyword evidence="5" id="KW-0862">Zinc</keyword>
<dbReference type="Pfam" id="PF20826">
    <property type="entry name" value="PHD_5"/>
    <property type="match status" value="1"/>
</dbReference>
<evidence type="ECO:0000256" key="4">
    <source>
        <dbReference type="ARBA" id="ARBA00022771"/>
    </source>
</evidence>
<evidence type="ECO:0000259" key="9">
    <source>
        <dbReference type="PROSITE" id="PS50157"/>
    </source>
</evidence>
<reference evidence="10" key="1">
    <citation type="submission" date="2020-11" db="EMBL/GenBank/DDBJ databases">
        <authorList>
            <person name="Tran Van P."/>
        </authorList>
    </citation>
    <scope>NUCLEOTIDE SEQUENCE</scope>
</reference>
<proteinExistence type="predicted"/>
<dbReference type="Gene3D" id="2.30.30.140">
    <property type="match status" value="2"/>
</dbReference>
<keyword evidence="3" id="KW-0677">Repeat</keyword>
<feature type="compositionally biased region" description="Basic and acidic residues" evidence="8">
    <location>
        <begin position="694"/>
        <end position="703"/>
    </location>
</feature>
<dbReference type="GO" id="GO:0008270">
    <property type="term" value="F:zinc ion binding"/>
    <property type="evidence" value="ECO:0007669"/>
    <property type="project" value="UniProtKB-KW"/>
</dbReference>
<dbReference type="GO" id="GO:0006357">
    <property type="term" value="P:regulation of transcription by RNA polymerase II"/>
    <property type="evidence" value="ECO:0007669"/>
    <property type="project" value="TreeGrafter"/>
</dbReference>
<dbReference type="SUPFAM" id="SSF57903">
    <property type="entry name" value="FYVE/PHD zinc finger"/>
    <property type="match status" value="1"/>
</dbReference>
<dbReference type="InterPro" id="IPR013087">
    <property type="entry name" value="Znf_C2H2_type"/>
</dbReference>
<feature type="region of interest" description="Disordered" evidence="8">
    <location>
        <begin position="265"/>
        <end position="323"/>
    </location>
</feature>
<dbReference type="PROSITE" id="PS50157">
    <property type="entry name" value="ZINC_FINGER_C2H2_2"/>
    <property type="match status" value="1"/>
</dbReference>
<feature type="region of interest" description="Disordered" evidence="8">
    <location>
        <begin position="662"/>
        <end position="737"/>
    </location>
</feature>
<name>A0A7R9GEF8_9CRUS</name>
<dbReference type="InterPro" id="IPR043449">
    <property type="entry name" value="PHF20-like"/>
</dbReference>
<feature type="region of interest" description="Disordered" evidence="8">
    <location>
        <begin position="53"/>
        <end position="80"/>
    </location>
</feature>
<dbReference type="EMBL" id="CAJPEX010001640">
    <property type="protein sequence ID" value="CAG0919585.1"/>
    <property type="molecule type" value="Genomic_DNA"/>
</dbReference>
<protein>
    <recommendedName>
        <fullName evidence="9">C2H2-type domain-containing protein</fullName>
    </recommendedName>
</protein>
<dbReference type="GO" id="GO:0005634">
    <property type="term" value="C:nucleus"/>
    <property type="evidence" value="ECO:0007669"/>
    <property type="project" value="UniProtKB-SubCell"/>
</dbReference>
<keyword evidence="2" id="KW-0479">Metal-binding</keyword>
<evidence type="ECO:0000256" key="1">
    <source>
        <dbReference type="ARBA" id="ARBA00004123"/>
    </source>
</evidence>
<keyword evidence="11" id="KW-1185">Reference proteome</keyword>
<dbReference type="OrthoDB" id="161570at2759"/>
<organism evidence="10">
    <name type="scientific">Notodromas monacha</name>
    <dbReference type="NCBI Taxonomy" id="399045"/>
    <lineage>
        <taxon>Eukaryota</taxon>
        <taxon>Metazoa</taxon>
        <taxon>Ecdysozoa</taxon>
        <taxon>Arthropoda</taxon>
        <taxon>Crustacea</taxon>
        <taxon>Oligostraca</taxon>
        <taxon>Ostracoda</taxon>
        <taxon>Podocopa</taxon>
        <taxon>Podocopida</taxon>
        <taxon>Cypridocopina</taxon>
        <taxon>Cypridoidea</taxon>
        <taxon>Cyprididae</taxon>
        <taxon>Notodromas</taxon>
    </lineage>
</organism>
<evidence type="ECO:0000256" key="5">
    <source>
        <dbReference type="ARBA" id="ARBA00022833"/>
    </source>
</evidence>
<dbReference type="Proteomes" id="UP000678499">
    <property type="component" value="Unassembled WGS sequence"/>
</dbReference>
<feature type="region of interest" description="Disordered" evidence="8">
    <location>
        <begin position="458"/>
        <end position="478"/>
    </location>
</feature>
<feature type="domain" description="C2H2-type" evidence="9">
    <location>
        <begin position="514"/>
        <end position="544"/>
    </location>
</feature>
<evidence type="ECO:0000256" key="6">
    <source>
        <dbReference type="ARBA" id="ARBA00023242"/>
    </source>
</evidence>
<evidence type="ECO:0000256" key="7">
    <source>
        <dbReference type="PROSITE-ProRule" id="PRU00042"/>
    </source>
</evidence>
<evidence type="ECO:0000313" key="11">
    <source>
        <dbReference type="Proteomes" id="UP000678499"/>
    </source>
</evidence>
<dbReference type="InterPro" id="IPR013083">
    <property type="entry name" value="Znf_RING/FYVE/PHD"/>
</dbReference>
<dbReference type="EMBL" id="OA883677">
    <property type="protein sequence ID" value="CAD7279433.1"/>
    <property type="molecule type" value="Genomic_DNA"/>
</dbReference>
<evidence type="ECO:0000256" key="3">
    <source>
        <dbReference type="ARBA" id="ARBA00022737"/>
    </source>
</evidence>
<feature type="compositionally biased region" description="Basic and acidic residues" evidence="8">
    <location>
        <begin position="56"/>
        <end position="77"/>
    </location>
</feature>
<dbReference type="GO" id="GO:0044545">
    <property type="term" value="C:NSL complex"/>
    <property type="evidence" value="ECO:0007669"/>
    <property type="project" value="TreeGrafter"/>
</dbReference>
<feature type="compositionally biased region" description="Low complexity" evidence="8">
    <location>
        <begin position="725"/>
        <end position="737"/>
    </location>
</feature>
<sequence length="1031" mass="114729">MAMIDDCSNKGLVYEEVDLDSEVFHIQKFFGSRLISCRYFKCIMGKKSGASFSKHAKTDHATHPKRSLEERQTHGEKPGWGISKFEIGRCVEARDASNAKWLKAEVVDIMRSESLVRIHFLSLSQLFDEWIQVPSPRIRPLKQDAGPSNFVGRMYKENEIVLAPWLNKKRFPAKIVEKLEGNDEEQAVYRVRFEDGFIIDAVGRDIRPMDPRKAKDIVFSKEVVLREEKKLMYEQVDITVAPSREERRQKSKRINISEVLGLKRRSESVSTPLTQNSRLETDELSSGSVIPGRSGNKRGSKRPVRYSPTNSPIPPASNASTDAALSHWGKKPTEAKAFQSASVTKITFPVAEKLVKSETEIDVNIAKHVWQVSVEQSSVVANVSEAVEAAEQAAGPQVRRKSVQPRIRGRYSSYPKPVSAIPAPEVEVAHPSESPKHDMEPDPSFIPGTIPVKAIPDSEEVTPEGNEKPADVEQEEPAKQTIHPSVFVFTPKTKSTKEEKKVVEQKPVAQPQENVCPVESCRKSFRREDLLMMHIKHNHSTLKQVVATPSVSEMAVHIRPSSSPQNASEIDKNVSIEAVIDVEVGKEVGSCIAFVPQTEAAIRSEVPFRFELAFETLLRDCGGKWKLFCLKLALKIQLLAQLKTPPHVSLNRGANAALVEMPSSTTTDVPDASGGKLDSSDVLVEPAPDSSISVDDRQGKKPDVVQVTDDVSLSDAGGTDSMAETDTTTCPSAPSTSATGDVVCCSCRSTASYGLMIQCDSCETWQHGACENLMDDTAVPKHYECNTCRNPRLQRRSMKYTHDESFLKSASLPSFFLGEEVTDESEDDKKRRVAATMKLSKIIGRLLKLRDLEKSVQHKINIAQNPNHPKLVQWAKPWPTIVRAVTSQVDAAPLSIDEMRCIASVIESKLQSNEIQSSDVTESNARDADLDLDITHWLEDQSDVEAVASVSDNAPEFKAPELKRIEPMECQVNLFNHVDDLQTKLQEEYKDVENALDEVEKELALPHLSMKRSNALMKYMASLLDVIEGRE</sequence>
<dbReference type="InterPro" id="IPR011011">
    <property type="entry name" value="Znf_FYVE_PHD"/>
</dbReference>
<gene>
    <name evidence="10" type="ORF">NMOB1V02_LOCUS7106</name>
</gene>
<dbReference type="Gene3D" id="3.30.40.10">
    <property type="entry name" value="Zinc/RING finger domain, C3HC4 (zinc finger)"/>
    <property type="match status" value="1"/>
</dbReference>
<dbReference type="PANTHER" id="PTHR15856">
    <property type="entry name" value="PHD FINGER PROTEIN 20-RELATED"/>
    <property type="match status" value="1"/>
</dbReference>
<dbReference type="PROSITE" id="PS00028">
    <property type="entry name" value="ZINC_FINGER_C2H2_1"/>
    <property type="match status" value="1"/>
</dbReference>
<dbReference type="PANTHER" id="PTHR15856:SF51">
    <property type="entry name" value="MBD-R2"/>
    <property type="match status" value="1"/>
</dbReference>
<evidence type="ECO:0000313" key="10">
    <source>
        <dbReference type="EMBL" id="CAD7279433.1"/>
    </source>
</evidence>
<evidence type="ECO:0000256" key="8">
    <source>
        <dbReference type="SAM" id="MobiDB-lite"/>
    </source>
</evidence>
<accession>A0A7R9GEF8</accession>
<dbReference type="InterPro" id="IPR001965">
    <property type="entry name" value="Znf_PHD"/>
</dbReference>
<evidence type="ECO:0000256" key="2">
    <source>
        <dbReference type="ARBA" id="ARBA00022723"/>
    </source>
</evidence>